<protein>
    <submittedName>
        <fullName evidence="5">Uncharacterized protein</fullName>
    </submittedName>
</protein>
<dbReference type="Proteomes" id="UP000276215">
    <property type="component" value="Unassembled WGS sequence"/>
</dbReference>
<dbReference type="Gene3D" id="1.25.40.20">
    <property type="entry name" value="Ankyrin repeat-containing domain"/>
    <property type="match status" value="2"/>
</dbReference>
<name>A0A3N4JRZ3_9PEZI</name>
<dbReference type="PANTHER" id="PTHR10039">
    <property type="entry name" value="AMELOGENIN"/>
    <property type="match status" value="1"/>
</dbReference>
<keyword evidence="2" id="KW-0040">ANK repeat</keyword>
<dbReference type="Pfam" id="PF22939">
    <property type="entry name" value="WHD_GPIID"/>
    <property type="match status" value="1"/>
</dbReference>
<sequence length="788" mass="88520">MFRYLNLRINPFIHVDHVILVEYSDDDYHDSDGYSSGGSYIEDHDFPNSDGYSSGDNYTEDHDYIEDDSSPNSTRPCVICCASVFASTSPPASSTYTGDRTVSHQSQILTWLSPLKPILRQQELENSRVENVGDWLLQTEQFQKWHNSSGQDDSDNAVLFCYGDPGVGKTYICSLVMSTLWDELREQDLATACFYFNSAAQKEQSPTNVLGALLKQLVSHLLEIPEVIIDAFERQNPVIGGRAIALEEIVKMLQIILSTQHTFICIDALDECELGTRLKILDALQRILQRSPGTRILLTGKPHILGEIEKKFDGILVTVPIVPTNDDIIKYIWARMDEDMSPEVMDDQLERDIMRKMLEKGSKIFIKVSLNMDAILRETTLDGRRRKLGAMRRGLSLSDTYGATLKLIKDQGGDEVRLGMATLMWISHSKRALQVDELRQALAVEIGSEEFNLENVLSIQKLLGYCQGLVVVDDKASTVRLIHLTLQEYLSDHPDLFERAHSKIAETCLTYLNSYQVGDLSSSYLMELKDIPFLEYSSLYWGIHAELEPSDSAKWLALELFNQYEDHASSKLLWDYIWGPNNSNDHSPFVGLHCASFFGLVEIAAALIELEGCDVNQQDSEGNTPLLYAVVKGHDRMIKLLLQREDINPDISNRWGQTPFFCAAALGYDVVVQLLLQEENLNPEEPDELGRSPLLLAAANGHVRVVELLLEREHVNPNSTDNNGRTPLSFAAEEGHEDIVKLLLGRGDIDPGKPDIDSQAPLWFASMYGRDRVAELIKARTAADSNSV</sequence>
<dbReference type="STRING" id="1336337.A0A3N4JRZ3"/>
<evidence type="ECO:0000259" key="3">
    <source>
        <dbReference type="Pfam" id="PF22939"/>
    </source>
</evidence>
<accession>A0A3N4JRZ3</accession>
<reference evidence="5 6" key="1">
    <citation type="journal article" date="2018" name="Nat. Ecol. Evol.">
        <title>Pezizomycetes genomes reveal the molecular basis of ectomycorrhizal truffle lifestyle.</title>
        <authorList>
            <person name="Murat C."/>
            <person name="Payen T."/>
            <person name="Noel B."/>
            <person name="Kuo A."/>
            <person name="Morin E."/>
            <person name="Chen J."/>
            <person name="Kohler A."/>
            <person name="Krizsan K."/>
            <person name="Balestrini R."/>
            <person name="Da Silva C."/>
            <person name="Montanini B."/>
            <person name="Hainaut M."/>
            <person name="Levati E."/>
            <person name="Barry K.W."/>
            <person name="Belfiori B."/>
            <person name="Cichocki N."/>
            <person name="Clum A."/>
            <person name="Dockter R.B."/>
            <person name="Fauchery L."/>
            <person name="Guy J."/>
            <person name="Iotti M."/>
            <person name="Le Tacon F."/>
            <person name="Lindquist E.A."/>
            <person name="Lipzen A."/>
            <person name="Malagnac F."/>
            <person name="Mello A."/>
            <person name="Molinier V."/>
            <person name="Miyauchi S."/>
            <person name="Poulain J."/>
            <person name="Riccioni C."/>
            <person name="Rubini A."/>
            <person name="Sitrit Y."/>
            <person name="Splivallo R."/>
            <person name="Traeger S."/>
            <person name="Wang M."/>
            <person name="Zifcakova L."/>
            <person name="Wipf D."/>
            <person name="Zambonelli A."/>
            <person name="Paolocci F."/>
            <person name="Nowrousian M."/>
            <person name="Ottonello S."/>
            <person name="Baldrian P."/>
            <person name="Spatafora J.W."/>
            <person name="Henrissat B."/>
            <person name="Nagy L.G."/>
            <person name="Aury J.M."/>
            <person name="Wincker P."/>
            <person name="Grigoriev I.V."/>
            <person name="Bonfante P."/>
            <person name="Martin F.M."/>
        </authorList>
    </citation>
    <scope>NUCLEOTIDE SEQUENCE [LARGE SCALE GENOMIC DNA]</scope>
    <source>
        <strain evidence="5 6">120613-1</strain>
    </source>
</reference>
<feature type="domain" description="GPI inositol-deacylase winged helix" evidence="3">
    <location>
        <begin position="418"/>
        <end position="492"/>
    </location>
</feature>
<dbReference type="PROSITE" id="PS50088">
    <property type="entry name" value="ANK_REPEAT"/>
    <property type="match status" value="3"/>
</dbReference>
<dbReference type="SMART" id="SM00248">
    <property type="entry name" value="ANK"/>
    <property type="match status" value="6"/>
</dbReference>
<proteinExistence type="predicted"/>
<dbReference type="InterPro" id="IPR036770">
    <property type="entry name" value="Ankyrin_rpt-contain_sf"/>
</dbReference>
<evidence type="ECO:0000256" key="1">
    <source>
        <dbReference type="ARBA" id="ARBA00022737"/>
    </source>
</evidence>
<organism evidence="5 6">
    <name type="scientific">Choiromyces venosus 120613-1</name>
    <dbReference type="NCBI Taxonomy" id="1336337"/>
    <lineage>
        <taxon>Eukaryota</taxon>
        <taxon>Fungi</taxon>
        <taxon>Dikarya</taxon>
        <taxon>Ascomycota</taxon>
        <taxon>Pezizomycotina</taxon>
        <taxon>Pezizomycetes</taxon>
        <taxon>Pezizales</taxon>
        <taxon>Tuberaceae</taxon>
        <taxon>Choiromyces</taxon>
    </lineage>
</organism>
<keyword evidence="6" id="KW-1185">Reference proteome</keyword>
<dbReference type="PROSITE" id="PS50297">
    <property type="entry name" value="ANK_REP_REGION"/>
    <property type="match status" value="3"/>
</dbReference>
<evidence type="ECO:0000256" key="2">
    <source>
        <dbReference type="PROSITE-ProRule" id="PRU00023"/>
    </source>
</evidence>
<dbReference type="Pfam" id="PF24883">
    <property type="entry name" value="NPHP3_N"/>
    <property type="match status" value="1"/>
</dbReference>
<dbReference type="OrthoDB" id="1577640at2759"/>
<gene>
    <name evidence="5" type="ORF">L873DRAFT_1791529</name>
</gene>
<evidence type="ECO:0000259" key="4">
    <source>
        <dbReference type="Pfam" id="PF24883"/>
    </source>
</evidence>
<feature type="domain" description="Nephrocystin 3-like N-terminal" evidence="4">
    <location>
        <begin position="133"/>
        <end position="299"/>
    </location>
</feature>
<dbReference type="InterPro" id="IPR002110">
    <property type="entry name" value="Ankyrin_rpt"/>
</dbReference>
<evidence type="ECO:0000313" key="6">
    <source>
        <dbReference type="Proteomes" id="UP000276215"/>
    </source>
</evidence>
<evidence type="ECO:0000313" key="5">
    <source>
        <dbReference type="EMBL" id="RPA96534.1"/>
    </source>
</evidence>
<feature type="repeat" description="ANK" evidence="2">
    <location>
        <begin position="621"/>
        <end position="644"/>
    </location>
</feature>
<dbReference type="AlphaFoldDB" id="A0A3N4JRZ3"/>
<dbReference type="InterPro" id="IPR027417">
    <property type="entry name" value="P-loop_NTPase"/>
</dbReference>
<dbReference type="EMBL" id="ML120413">
    <property type="protein sequence ID" value="RPA96534.1"/>
    <property type="molecule type" value="Genomic_DNA"/>
</dbReference>
<dbReference type="SUPFAM" id="SSF48403">
    <property type="entry name" value="Ankyrin repeat"/>
    <property type="match status" value="1"/>
</dbReference>
<feature type="repeat" description="ANK" evidence="2">
    <location>
        <begin position="723"/>
        <end position="747"/>
    </location>
</feature>
<dbReference type="SUPFAM" id="SSF52540">
    <property type="entry name" value="P-loop containing nucleoside triphosphate hydrolases"/>
    <property type="match status" value="1"/>
</dbReference>
<dbReference type="InterPro" id="IPR056884">
    <property type="entry name" value="NPHP3-like_N"/>
</dbReference>
<dbReference type="Gene3D" id="3.40.50.300">
    <property type="entry name" value="P-loop containing nucleotide triphosphate hydrolases"/>
    <property type="match status" value="1"/>
</dbReference>
<dbReference type="Pfam" id="PF12796">
    <property type="entry name" value="Ank_2"/>
    <property type="match status" value="2"/>
</dbReference>
<feature type="repeat" description="ANK" evidence="2">
    <location>
        <begin position="689"/>
        <end position="712"/>
    </location>
</feature>
<keyword evidence="1" id="KW-0677">Repeat</keyword>
<dbReference type="InterPro" id="IPR054471">
    <property type="entry name" value="GPIID_WHD"/>
</dbReference>
<dbReference type="PANTHER" id="PTHR10039:SF15">
    <property type="entry name" value="NACHT DOMAIN-CONTAINING PROTEIN"/>
    <property type="match status" value="1"/>
</dbReference>